<evidence type="ECO:0000256" key="1">
    <source>
        <dbReference type="ARBA" id="ARBA00006484"/>
    </source>
</evidence>
<evidence type="ECO:0000313" key="5">
    <source>
        <dbReference type="EMBL" id="KBZ61026.1"/>
    </source>
</evidence>
<dbReference type="PRINTS" id="PR00080">
    <property type="entry name" value="SDRFAMILY"/>
</dbReference>
<dbReference type="FunFam" id="3.40.50.720:FF:000084">
    <property type="entry name" value="Short-chain dehydrogenase reductase"/>
    <property type="match status" value="1"/>
</dbReference>
<dbReference type="AlphaFoldDB" id="A0A051TXE5"/>
<dbReference type="Gene3D" id="3.40.50.720">
    <property type="entry name" value="NAD(P)-binding Rossmann-like Domain"/>
    <property type="match status" value="1"/>
</dbReference>
<dbReference type="Pfam" id="PF00106">
    <property type="entry name" value="adh_short"/>
    <property type="match status" value="1"/>
</dbReference>
<dbReference type="PANTHER" id="PTHR24321:SF8">
    <property type="entry name" value="ESTRADIOL 17-BETA-DEHYDROGENASE 8-RELATED"/>
    <property type="match status" value="1"/>
</dbReference>
<dbReference type="InterPro" id="IPR020904">
    <property type="entry name" value="Sc_DH/Rdtase_CS"/>
</dbReference>
<dbReference type="CDD" id="cd05233">
    <property type="entry name" value="SDR_c"/>
    <property type="match status" value="1"/>
</dbReference>
<dbReference type="PROSITE" id="PS00061">
    <property type="entry name" value="ADH_SHORT"/>
    <property type="match status" value="1"/>
</dbReference>
<keyword evidence="3" id="KW-0520">NAD</keyword>
<evidence type="ECO:0000313" key="6">
    <source>
        <dbReference type="Proteomes" id="UP000025947"/>
    </source>
</evidence>
<reference evidence="5 6" key="1">
    <citation type="submission" date="2014-04" db="EMBL/GenBank/DDBJ databases">
        <title>The Genome Sequence of Mycobacterium tuberculosis TKK-01-0051.</title>
        <authorList>
            <consortium name="The Broad Institute Genomics Platform"/>
            <consortium name="The Broad Institute Genome Sequencing Center for Infectious Disease"/>
            <person name="Earl A.M."/>
            <person name="Cohen K."/>
            <person name="Pym A."/>
            <person name="Bishai W."/>
            <person name="Maharaj K."/>
            <person name="Desjardins C."/>
            <person name="Abeel T."/>
            <person name="Young S."/>
            <person name="Zeng Q."/>
            <person name="Gargeya S."/>
            <person name="Abouelleil A."/>
            <person name="Alvarado L."/>
            <person name="Chapman S.B."/>
            <person name="Gainer-Dewar J."/>
            <person name="Goldberg J."/>
            <person name="Griggs A."/>
            <person name="Gujja S."/>
            <person name="Hansen M."/>
            <person name="Howarth C."/>
            <person name="Imamovic A."/>
            <person name="Larimer J."/>
            <person name="Murphy C."/>
            <person name="Naylor J."/>
            <person name="Pearson M."/>
            <person name="Poon T.W."/>
            <person name="Priest M."/>
            <person name="Roberts A."/>
            <person name="Saif S."/>
            <person name="Shea T."/>
            <person name="Sykes S."/>
            <person name="Wortman J."/>
            <person name="Nusbaum C."/>
            <person name="Birren B."/>
        </authorList>
    </citation>
    <scope>NUCLEOTIDE SEQUENCE [LARGE SCALE GENOMIC DNA]</scope>
    <source>
        <strain evidence="5 6">TKK-01-0051</strain>
    </source>
</reference>
<protein>
    <recommendedName>
        <fullName evidence="7">Oxidoreductase</fullName>
    </recommendedName>
</protein>
<dbReference type="PRINTS" id="PR00081">
    <property type="entry name" value="GDHRDH"/>
</dbReference>
<evidence type="ECO:0000256" key="4">
    <source>
        <dbReference type="RuleBase" id="RU000363"/>
    </source>
</evidence>
<dbReference type="NCBIfam" id="NF009467">
    <property type="entry name" value="PRK12826.1-3"/>
    <property type="match status" value="1"/>
</dbReference>
<name>A0A051TXE5_9MYCO</name>
<dbReference type="PATRIC" id="fig|1324261.3.peg.4016"/>
<dbReference type="Proteomes" id="UP000025947">
    <property type="component" value="Unassembled WGS sequence"/>
</dbReference>
<comment type="caution">
    <text evidence="5">The sequence shown here is derived from an EMBL/GenBank/DDBJ whole genome shotgun (WGS) entry which is preliminary data.</text>
</comment>
<evidence type="ECO:0008006" key="7">
    <source>
        <dbReference type="Google" id="ProtNLM"/>
    </source>
</evidence>
<dbReference type="EMBL" id="JLXW01000010">
    <property type="protein sequence ID" value="KBZ61026.1"/>
    <property type="molecule type" value="Genomic_DNA"/>
</dbReference>
<dbReference type="InterPro" id="IPR023985">
    <property type="entry name" value="SDR_subfam_1"/>
</dbReference>
<dbReference type="HOGENOM" id="CLU_010194_1_0_11"/>
<proteinExistence type="inferred from homology"/>
<keyword evidence="6" id="KW-1185">Reference proteome</keyword>
<dbReference type="NCBIfam" id="TIGR03971">
    <property type="entry name" value="SDR_subfam_1"/>
    <property type="match status" value="1"/>
</dbReference>
<accession>A0A051TXE5</accession>
<organism evidence="5 6">
    <name type="scientific">Mycobacterium [tuberculosis] TKK-01-0051</name>
    <dbReference type="NCBI Taxonomy" id="1324261"/>
    <lineage>
        <taxon>Bacteria</taxon>
        <taxon>Bacillati</taxon>
        <taxon>Actinomycetota</taxon>
        <taxon>Actinomycetes</taxon>
        <taxon>Mycobacteriales</taxon>
        <taxon>Mycobacteriaceae</taxon>
        <taxon>Mycobacterium</taxon>
        <taxon>Mycobacterium avium complex (MAC)</taxon>
    </lineage>
</organism>
<dbReference type="InterPro" id="IPR002347">
    <property type="entry name" value="SDR_fam"/>
</dbReference>
<gene>
    <name evidence="5" type="ORF">K875_03977</name>
</gene>
<sequence>MGTRVADKVALITGVARGQGRSHAIRLAEEGADIIGADICGQIDGVPFPLATAGDLDETRKAVEQLGRQMVCTQVDVRDAAALHAAVTDGVAQLGRLDIVVANAGIWNHERAERMSEPMWQNMIDVNLTGVFNTCQAALPHLLQAGRGGSIILISSTAGLRGVANSVHYAAAKHGVVGIMRSLAIELAPQSIRVNAVHPTTVNTDMVLNEAMFKLFRPSVDAPTVEEAIPAFKTLNLLPVPWVESIDISNAVLFLASDESRYITSVSLPVDAGSSQR</sequence>
<dbReference type="InterPro" id="IPR036291">
    <property type="entry name" value="NAD(P)-bd_dom_sf"/>
</dbReference>
<dbReference type="SUPFAM" id="SSF51735">
    <property type="entry name" value="NAD(P)-binding Rossmann-fold domains"/>
    <property type="match status" value="1"/>
</dbReference>
<dbReference type="RefSeq" id="WP_044486422.1">
    <property type="nucleotide sequence ID" value="NZ_KK328284.1"/>
</dbReference>
<evidence type="ECO:0000256" key="3">
    <source>
        <dbReference type="ARBA" id="ARBA00023027"/>
    </source>
</evidence>
<dbReference type="PANTHER" id="PTHR24321">
    <property type="entry name" value="DEHYDROGENASES, SHORT CHAIN"/>
    <property type="match status" value="1"/>
</dbReference>
<keyword evidence="2" id="KW-0560">Oxidoreductase</keyword>
<comment type="similarity">
    <text evidence="1 4">Belongs to the short-chain dehydrogenases/reductases (SDR) family.</text>
</comment>
<dbReference type="GO" id="GO:0016491">
    <property type="term" value="F:oxidoreductase activity"/>
    <property type="evidence" value="ECO:0007669"/>
    <property type="project" value="UniProtKB-KW"/>
</dbReference>
<evidence type="ECO:0000256" key="2">
    <source>
        <dbReference type="ARBA" id="ARBA00023002"/>
    </source>
</evidence>